<dbReference type="InterPro" id="IPR020852">
    <property type="entry name" value="RNR_Ib_NrdI_bac"/>
</dbReference>
<evidence type="ECO:0000256" key="4">
    <source>
        <dbReference type="SAM" id="MobiDB-lite"/>
    </source>
</evidence>
<evidence type="ECO:0000256" key="3">
    <source>
        <dbReference type="HAMAP-Rule" id="MF_00128"/>
    </source>
</evidence>
<evidence type="ECO:0000313" key="5">
    <source>
        <dbReference type="EMBL" id="KAF1023173.1"/>
    </source>
</evidence>
<dbReference type="Gene3D" id="3.40.50.360">
    <property type="match status" value="1"/>
</dbReference>
<dbReference type="InterPro" id="IPR004465">
    <property type="entry name" value="RNR_NrdI"/>
</dbReference>
<dbReference type="PANTHER" id="PTHR37297">
    <property type="entry name" value="PROTEIN NRDI"/>
    <property type="match status" value="1"/>
</dbReference>
<feature type="region of interest" description="Disordered" evidence="4">
    <location>
        <begin position="132"/>
        <end position="156"/>
    </location>
</feature>
<dbReference type="EMBL" id="WNDQ01000006">
    <property type="protein sequence ID" value="KAF1023173.1"/>
    <property type="molecule type" value="Genomic_DNA"/>
</dbReference>
<evidence type="ECO:0000256" key="1">
    <source>
        <dbReference type="ARBA" id="ARBA00003999"/>
    </source>
</evidence>
<name>A0A7V8FRK3_9BURK</name>
<comment type="caution">
    <text evidence="5">The sequence shown here is derived from an EMBL/GenBank/DDBJ whole genome shotgun (WGS) entry which is preliminary data.</text>
</comment>
<dbReference type="PANTHER" id="PTHR37297:SF1">
    <property type="entry name" value="PROTEIN NRDI"/>
    <property type="match status" value="1"/>
</dbReference>
<accession>A0A7V8FRK3</accession>
<sequence>MSPLVYYSSPSENTHRFVQKLGLRARRIPHRPDEDAPFLVDEPYILMLPSYGGGNVKGAVPKPVIHFLNDPGNRDGIRGVIAAGNTNFGEAYCLAGRIIAQKCQVPLLYNFELLGTPDDVARVRHGVETFWTQQPSPKAPPRKLPAQSPAPLHPAH</sequence>
<dbReference type="Proteomes" id="UP000461670">
    <property type="component" value="Unassembled WGS sequence"/>
</dbReference>
<dbReference type="HAMAP" id="MF_00128">
    <property type="entry name" value="NrdI"/>
    <property type="match status" value="1"/>
</dbReference>
<comment type="function">
    <text evidence="1 3">Probably involved in ribonucleotide reductase function.</text>
</comment>
<dbReference type="SUPFAM" id="SSF52218">
    <property type="entry name" value="Flavoproteins"/>
    <property type="match status" value="1"/>
</dbReference>
<proteinExistence type="inferred from homology"/>
<reference evidence="6" key="1">
    <citation type="journal article" date="2020" name="MBio">
        <title>Horizontal gene transfer to a defensive symbiont with a reduced genome amongst a multipartite beetle microbiome.</title>
        <authorList>
            <person name="Waterworth S.C."/>
            <person name="Florez L.V."/>
            <person name="Rees E.R."/>
            <person name="Hertweck C."/>
            <person name="Kaltenpoth M."/>
            <person name="Kwan J.C."/>
        </authorList>
    </citation>
    <scope>NUCLEOTIDE SEQUENCE [LARGE SCALE GENOMIC DNA]</scope>
</reference>
<dbReference type="GO" id="GO:0010181">
    <property type="term" value="F:FMN binding"/>
    <property type="evidence" value="ECO:0007669"/>
    <property type="project" value="InterPro"/>
</dbReference>
<dbReference type="InterPro" id="IPR029039">
    <property type="entry name" value="Flavoprotein-like_sf"/>
</dbReference>
<dbReference type="PIRSF" id="PIRSF005087">
    <property type="entry name" value="NrdI"/>
    <property type="match status" value="1"/>
</dbReference>
<organism evidence="5 6">
    <name type="scientific">Paracidovorax wautersii</name>
    <dbReference type="NCBI Taxonomy" id="1177982"/>
    <lineage>
        <taxon>Bacteria</taxon>
        <taxon>Pseudomonadati</taxon>
        <taxon>Pseudomonadota</taxon>
        <taxon>Betaproteobacteria</taxon>
        <taxon>Burkholderiales</taxon>
        <taxon>Comamonadaceae</taxon>
        <taxon>Paracidovorax</taxon>
    </lineage>
</organism>
<protein>
    <recommendedName>
        <fullName evidence="3">Protein NrdI</fullName>
    </recommendedName>
</protein>
<evidence type="ECO:0000313" key="6">
    <source>
        <dbReference type="Proteomes" id="UP000461670"/>
    </source>
</evidence>
<gene>
    <name evidence="3 5" type="primary">nrdI</name>
    <name evidence="5" type="ORF">GAK30_00626</name>
</gene>
<dbReference type="NCBIfam" id="TIGR00333">
    <property type="entry name" value="nrdI"/>
    <property type="match status" value="1"/>
</dbReference>
<comment type="similarity">
    <text evidence="2 3">Belongs to the NrdI family.</text>
</comment>
<evidence type="ECO:0000256" key="2">
    <source>
        <dbReference type="ARBA" id="ARBA00009942"/>
    </source>
</evidence>
<dbReference type="Pfam" id="PF07972">
    <property type="entry name" value="Flavodoxin_NdrI"/>
    <property type="match status" value="1"/>
</dbReference>
<dbReference type="AlphaFoldDB" id="A0A7V8FRK3"/>